<dbReference type="PROSITE" id="PS51857">
    <property type="entry name" value="CSD_2"/>
    <property type="match status" value="2"/>
</dbReference>
<dbReference type="GO" id="GO:0003677">
    <property type="term" value="F:DNA binding"/>
    <property type="evidence" value="ECO:0007669"/>
    <property type="project" value="UniProtKB-KW"/>
</dbReference>
<dbReference type="AlphaFoldDB" id="A0A1G5HEJ5"/>
<dbReference type="Gene3D" id="2.40.50.140">
    <property type="entry name" value="Nucleic acid-binding proteins"/>
    <property type="match status" value="2"/>
</dbReference>
<keyword evidence="2" id="KW-0238">DNA-binding</keyword>
<evidence type="ECO:0000313" key="2">
    <source>
        <dbReference type="EMBL" id="SCY62111.1"/>
    </source>
</evidence>
<dbReference type="GO" id="GO:0005829">
    <property type="term" value="C:cytosol"/>
    <property type="evidence" value="ECO:0007669"/>
    <property type="project" value="UniProtKB-ARBA"/>
</dbReference>
<proteinExistence type="predicted"/>
<dbReference type="EMBL" id="FMVT01000006">
    <property type="protein sequence ID" value="SCY62111.1"/>
    <property type="molecule type" value="Genomic_DNA"/>
</dbReference>
<feature type="domain" description="CSD" evidence="1">
    <location>
        <begin position="102"/>
        <end position="167"/>
    </location>
</feature>
<dbReference type="CDD" id="cd04458">
    <property type="entry name" value="CSP_CDS"/>
    <property type="match status" value="2"/>
</dbReference>
<sequence>MGEEVGLRRVTGLVKWFDPAKGYGFIRDDAGGTDILLHANVLRNFGRSSVADQSRVSALVQETARGLQAAEVLSIDPPVTDGQPPIADIDIEVIEHLDALPLRPARVKWFDKSKGFGFANIFGHPEDVFVHIEVIRHSGFADLSIGEAISVRIVEGPRGLMAAQIAPWDAALREAGKDECVEDAGEPKSEMTGLAQSFLVHVAE</sequence>
<dbReference type="SUPFAM" id="SSF50249">
    <property type="entry name" value="Nucleic acid-binding proteins"/>
    <property type="match status" value="2"/>
</dbReference>
<name>A0A1G5HEJ5_9RHOB</name>
<protein>
    <submittedName>
        <fullName evidence="2">Cold-shock DNA-binding protein family</fullName>
    </submittedName>
</protein>
<dbReference type="Proteomes" id="UP000199502">
    <property type="component" value="Unassembled WGS sequence"/>
</dbReference>
<dbReference type="InterPro" id="IPR050181">
    <property type="entry name" value="Cold_shock_domain"/>
</dbReference>
<keyword evidence="3" id="KW-1185">Reference proteome</keyword>
<dbReference type="InterPro" id="IPR011129">
    <property type="entry name" value="CSD"/>
</dbReference>
<organism evidence="2 3">
    <name type="scientific">Paracoccus tibetensis</name>
    <dbReference type="NCBI Taxonomy" id="336292"/>
    <lineage>
        <taxon>Bacteria</taxon>
        <taxon>Pseudomonadati</taxon>
        <taxon>Pseudomonadota</taxon>
        <taxon>Alphaproteobacteria</taxon>
        <taxon>Rhodobacterales</taxon>
        <taxon>Paracoccaceae</taxon>
        <taxon>Paracoccus</taxon>
    </lineage>
</organism>
<dbReference type="PANTHER" id="PTHR11544">
    <property type="entry name" value="COLD SHOCK DOMAIN CONTAINING PROTEINS"/>
    <property type="match status" value="1"/>
</dbReference>
<gene>
    <name evidence="2" type="ORF">SAMN05660710_02135</name>
</gene>
<evidence type="ECO:0000313" key="3">
    <source>
        <dbReference type="Proteomes" id="UP000199502"/>
    </source>
</evidence>
<reference evidence="2 3" key="1">
    <citation type="submission" date="2016-10" db="EMBL/GenBank/DDBJ databases">
        <authorList>
            <person name="de Groot N.N."/>
        </authorList>
    </citation>
    <scope>NUCLEOTIDE SEQUENCE [LARGE SCALE GENOMIC DNA]</scope>
    <source>
        <strain evidence="2 3">CGMCC 1.8925</strain>
    </source>
</reference>
<dbReference type="Pfam" id="PF00313">
    <property type="entry name" value="CSD"/>
    <property type="match status" value="2"/>
</dbReference>
<dbReference type="SMART" id="SM00357">
    <property type="entry name" value="CSP"/>
    <property type="match status" value="2"/>
</dbReference>
<dbReference type="OrthoDB" id="9791685at2"/>
<dbReference type="PRINTS" id="PR00050">
    <property type="entry name" value="COLDSHOCK"/>
</dbReference>
<dbReference type="InterPro" id="IPR002059">
    <property type="entry name" value="CSP_DNA-bd"/>
</dbReference>
<feature type="domain" description="CSD" evidence="1">
    <location>
        <begin position="9"/>
        <end position="74"/>
    </location>
</feature>
<dbReference type="STRING" id="336292.SAMN05660710_02135"/>
<dbReference type="InterPro" id="IPR012340">
    <property type="entry name" value="NA-bd_OB-fold"/>
</dbReference>
<accession>A0A1G5HEJ5</accession>
<evidence type="ECO:0000259" key="1">
    <source>
        <dbReference type="PROSITE" id="PS51857"/>
    </source>
</evidence>